<feature type="region of interest" description="Disordered" evidence="1">
    <location>
        <begin position="35"/>
        <end position="54"/>
    </location>
</feature>
<proteinExistence type="predicted"/>
<name>A0A9P6AQ11_9AGAM</name>
<accession>A0A9P6AQ11</accession>
<dbReference type="EMBL" id="MU129027">
    <property type="protein sequence ID" value="KAF9509863.1"/>
    <property type="molecule type" value="Genomic_DNA"/>
</dbReference>
<evidence type="ECO:0000313" key="2">
    <source>
        <dbReference type="EMBL" id="KAF9509863.1"/>
    </source>
</evidence>
<evidence type="ECO:0000313" key="3">
    <source>
        <dbReference type="Proteomes" id="UP000886523"/>
    </source>
</evidence>
<dbReference type="AlphaFoldDB" id="A0A9P6AQ11"/>
<gene>
    <name evidence="2" type="ORF">BS47DRAFT_1487730</name>
</gene>
<organism evidence="2 3">
    <name type="scientific">Hydnum rufescens UP504</name>
    <dbReference type="NCBI Taxonomy" id="1448309"/>
    <lineage>
        <taxon>Eukaryota</taxon>
        <taxon>Fungi</taxon>
        <taxon>Dikarya</taxon>
        <taxon>Basidiomycota</taxon>
        <taxon>Agaricomycotina</taxon>
        <taxon>Agaricomycetes</taxon>
        <taxon>Cantharellales</taxon>
        <taxon>Hydnaceae</taxon>
        <taxon>Hydnum</taxon>
    </lineage>
</organism>
<reference evidence="2" key="1">
    <citation type="journal article" date="2020" name="Nat. Commun.">
        <title>Large-scale genome sequencing of mycorrhizal fungi provides insights into the early evolution of symbiotic traits.</title>
        <authorList>
            <person name="Miyauchi S."/>
            <person name="Kiss E."/>
            <person name="Kuo A."/>
            <person name="Drula E."/>
            <person name="Kohler A."/>
            <person name="Sanchez-Garcia M."/>
            <person name="Morin E."/>
            <person name="Andreopoulos B."/>
            <person name="Barry K.W."/>
            <person name="Bonito G."/>
            <person name="Buee M."/>
            <person name="Carver A."/>
            <person name="Chen C."/>
            <person name="Cichocki N."/>
            <person name="Clum A."/>
            <person name="Culley D."/>
            <person name="Crous P.W."/>
            <person name="Fauchery L."/>
            <person name="Girlanda M."/>
            <person name="Hayes R.D."/>
            <person name="Keri Z."/>
            <person name="LaButti K."/>
            <person name="Lipzen A."/>
            <person name="Lombard V."/>
            <person name="Magnuson J."/>
            <person name="Maillard F."/>
            <person name="Murat C."/>
            <person name="Nolan M."/>
            <person name="Ohm R.A."/>
            <person name="Pangilinan J."/>
            <person name="Pereira M.F."/>
            <person name="Perotto S."/>
            <person name="Peter M."/>
            <person name="Pfister S."/>
            <person name="Riley R."/>
            <person name="Sitrit Y."/>
            <person name="Stielow J.B."/>
            <person name="Szollosi G."/>
            <person name="Zifcakova L."/>
            <person name="Stursova M."/>
            <person name="Spatafora J.W."/>
            <person name="Tedersoo L."/>
            <person name="Vaario L.M."/>
            <person name="Yamada A."/>
            <person name="Yan M."/>
            <person name="Wang P."/>
            <person name="Xu J."/>
            <person name="Bruns T."/>
            <person name="Baldrian P."/>
            <person name="Vilgalys R."/>
            <person name="Dunand C."/>
            <person name="Henrissat B."/>
            <person name="Grigoriev I.V."/>
            <person name="Hibbett D."/>
            <person name="Nagy L.G."/>
            <person name="Martin F.M."/>
        </authorList>
    </citation>
    <scope>NUCLEOTIDE SEQUENCE</scope>
    <source>
        <strain evidence="2">UP504</strain>
    </source>
</reference>
<comment type="caution">
    <text evidence="2">The sequence shown here is derived from an EMBL/GenBank/DDBJ whole genome shotgun (WGS) entry which is preliminary data.</text>
</comment>
<sequence>MNSIGITNPVVSPLTAAASGSGVVFGPSQSDIPNVPAVSGVSSHPEPSAENESGHLNSEYAHARGPFIQILTDWQAARSSNADHDPQPFYEVPPVPSRSPAADPPIGTEEPTALIREMCILEITNMTDKIGRSILPT</sequence>
<dbReference type="Proteomes" id="UP000886523">
    <property type="component" value="Unassembled WGS sequence"/>
</dbReference>
<protein>
    <submittedName>
        <fullName evidence="2">Uncharacterized protein</fullName>
    </submittedName>
</protein>
<evidence type="ECO:0000256" key="1">
    <source>
        <dbReference type="SAM" id="MobiDB-lite"/>
    </source>
</evidence>
<feature type="region of interest" description="Disordered" evidence="1">
    <location>
        <begin position="77"/>
        <end position="108"/>
    </location>
</feature>
<keyword evidence="3" id="KW-1185">Reference proteome</keyword>